<evidence type="ECO:0000313" key="4">
    <source>
        <dbReference type="Proteomes" id="UP001268256"/>
    </source>
</evidence>
<proteinExistence type="predicted"/>
<keyword evidence="3" id="KW-0378">Hydrolase</keyword>
<feature type="active site" description="Nucleophile" evidence="1">
    <location>
        <position position="98"/>
    </location>
</feature>
<gene>
    <name evidence="3" type="ORF">RIF25_14695</name>
</gene>
<dbReference type="InterPro" id="IPR051044">
    <property type="entry name" value="MAG_DAG_Lipase"/>
</dbReference>
<name>A0AAE4JYC8_9CYAN</name>
<comment type="caution">
    <text evidence="3">The sequence shown here is derived from an EMBL/GenBank/DDBJ whole genome shotgun (WGS) entry which is preliminary data.</text>
</comment>
<evidence type="ECO:0000259" key="2">
    <source>
        <dbReference type="Pfam" id="PF12146"/>
    </source>
</evidence>
<dbReference type="AlphaFoldDB" id="A0AAE4JYC8"/>
<dbReference type="EMBL" id="JAVMIP010000020">
    <property type="protein sequence ID" value="MDS3862048.1"/>
    <property type="molecule type" value="Genomic_DNA"/>
</dbReference>
<accession>A0AAE4JYC8</accession>
<dbReference type="Proteomes" id="UP001268256">
    <property type="component" value="Unassembled WGS sequence"/>
</dbReference>
<dbReference type="InterPro" id="IPR022742">
    <property type="entry name" value="Hydrolase_4"/>
</dbReference>
<dbReference type="SUPFAM" id="SSF53474">
    <property type="entry name" value="alpha/beta-Hydrolases"/>
    <property type="match status" value="1"/>
</dbReference>
<feature type="active site" description="Charge relay system" evidence="1">
    <location>
        <position position="238"/>
    </location>
</feature>
<dbReference type="RefSeq" id="WP_322879265.1">
    <property type="nucleotide sequence ID" value="NZ_JAVMIP010000020.1"/>
</dbReference>
<feature type="domain" description="Serine aminopeptidase S33" evidence="2">
    <location>
        <begin position="19"/>
        <end position="243"/>
    </location>
</feature>
<evidence type="ECO:0000313" key="3">
    <source>
        <dbReference type="EMBL" id="MDS3862048.1"/>
    </source>
</evidence>
<dbReference type="Pfam" id="PF12146">
    <property type="entry name" value="Hydrolase_4"/>
    <property type="match status" value="1"/>
</dbReference>
<dbReference type="GO" id="GO:0052689">
    <property type="term" value="F:carboxylic ester hydrolase activity"/>
    <property type="evidence" value="ECO:0007669"/>
    <property type="project" value="InterPro"/>
</dbReference>
<dbReference type="InterPro" id="IPR012354">
    <property type="entry name" value="Esterase_lipase"/>
</dbReference>
<dbReference type="PIRSF" id="PIRSF017388">
    <property type="entry name" value="Esterase_lipase"/>
    <property type="match status" value="1"/>
</dbReference>
<dbReference type="Gene3D" id="3.40.50.1820">
    <property type="entry name" value="alpha/beta hydrolase"/>
    <property type="match status" value="1"/>
</dbReference>
<dbReference type="InterPro" id="IPR029058">
    <property type="entry name" value="AB_hydrolase_fold"/>
</dbReference>
<dbReference type="PANTHER" id="PTHR11614">
    <property type="entry name" value="PHOSPHOLIPASE-RELATED"/>
    <property type="match status" value="1"/>
</dbReference>
<keyword evidence="4" id="KW-1185">Reference proteome</keyword>
<protein>
    <submittedName>
        <fullName evidence="3">Alpha/beta hydrolase</fullName>
    </submittedName>
</protein>
<sequence length="258" mass="29107">MGMFTGQLRNEPFFLPGRDPNRACLMLHGLGAGTYELQILAEHLHQQGNTLKAILYPGHDQPQANMPNSTWQQWYKAVERAYLELKATYSEVDVIGFSTGCPLGLYLASQHPIRKLVCLCPYLSLKQPWYSPVPLESLIKSVGLFLPQVPRLDLPFRDPTLKAQVNRVKFYRTFNLVAVRSAMELIETVKPLIPEITVPTLIIQARHDTIVNPEGAVYLYEALGSGIKKLAWCENSDHIITLDYDRDQVAAEVTAFLN</sequence>
<organism evidence="3 4">
    <name type="scientific">Pseudocalidococcus azoricus BACA0444</name>
    <dbReference type="NCBI Taxonomy" id="2918990"/>
    <lineage>
        <taxon>Bacteria</taxon>
        <taxon>Bacillati</taxon>
        <taxon>Cyanobacteriota</taxon>
        <taxon>Cyanophyceae</taxon>
        <taxon>Acaryochloridales</taxon>
        <taxon>Thermosynechococcaceae</taxon>
        <taxon>Pseudocalidococcus</taxon>
        <taxon>Pseudocalidococcus azoricus</taxon>
    </lineage>
</organism>
<feature type="active site" description="Charge relay system" evidence="1">
    <location>
        <position position="208"/>
    </location>
</feature>
<evidence type="ECO:0000256" key="1">
    <source>
        <dbReference type="PIRSR" id="PIRSR017388-1"/>
    </source>
</evidence>
<reference evidence="4" key="1">
    <citation type="submission" date="2023-07" db="EMBL/GenBank/DDBJ databases">
        <authorList>
            <person name="Luz R."/>
            <person name="Cordeiro R."/>
            <person name="Fonseca A."/>
            <person name="Goncalves V."/>
        </authorList>
    </citation>
    <scope>NUCLEOTIDE SEQUENCE [LARGE SCALE GENOMIC DNA]</scope>
    <source>
        <strain evidence="4">BACA0444</strain>
    </source>
</reference>